<name>A0A562ZPJ6_9BURK</name>
<dbReference type="InterPro" id="IPR023393">
    <property type="entry name" value="START-like_dom_sf"/>
</dbReference>
<accession>A0A562ZPJ6</accession>
<reference evidence="1 2" key="1">
    <citation type="submission" date="2019-07" db="EMBL/GenBank/DDBJ databases">
        <title>Caenimonas sedimenti sp. nov., isolated from activated sludge.</title>
        <authorList>
            <person name="Xu J."/>
        </authorList>
    </citation>
    <scope>NUCLEOTIDE SEQUENCE [LARGE SCALE GENOMIC DNA]</scope>
    <source>
        <strain evidence="1 2">HX-9-20</strain>
    </source>
</reference>
<evidence type="ECO:0000313" key="1">
    <source>
        <dbReference type="EMBL" id="TWO70276.1"/>
    </source>
</evidence>
<dbReference type="OrthoDB" id="9807923at2"/>
<protein>
    <submittedName>
        <fullName evidence="1">SRPBCC family protein</fullName>
    </submittedName>
</protein>
<evidence type="ECO:0000313" key="2">
    <source>
        <dbReference type="Proteomes" id="UP000318199"/>
    </source>
</evidence>
<gene>
    <name evidence="1" type="ORF">FN976_14880</name>
</gene>
<dbReference type="AlphaFoldDB" id="A0A562ZPJ6"/>
<keyword evidence="2" id="KW-1185">Reference proteome</keyword>
<sequence length="175" mass="18893">MLKTIALIAVAGIGLVLIAAAFRPDTFRVQRSVRIAAPPATIHAWINNVQQMNSWSPFVKKDPSIKGTYRGPAAGPGAAYDFDGNGQVGKGSVEITGSTPEKITMKLDMREPMEGHNVIEFSLVPQGKETEVTWAMHGPSPYIGKLVGLVFNMDKMIGRDFEAGLADLKARAERA</sequence>
<dbReference type="CDD" id="cd07818">
    <property type="entry name" value="SRPBCC_1"/>
    <property type="match status" value="1"/>
</dbReference>
<dbReference type="EMBL" id="VOBQ01000012">
    <property type="protein sequence ID" value="TWO70276.1"/>
    <property type="molecule type" value="Genomic_DNA"/>
</dbReference>
<dbReference type="Gene3D" id="3.30.530.20">
    <property type="match status" value="1"/>
</dbReference>
<dbReference type="SUPFAM" id="SSF55961">
    <property type="entry name" value="Bet v1-like"/>
    <property type="match status" value="1"/>
</dbReference>
<dbReference type="InterPro" id="IPR019587">
    <property type="entry name" value="Polyketide_cyclase/dehydratase"/>
</dbReference>
<comment type="caution">
    <text evidence="1">The sequence shown here is derived from an EMBL/GenBank/DDBJ whole genome shotgun (WGS) entry which is preliminary data.</text>
</comment>
<dbReference type="RefSeq" id="WP_145893832.1">
    <property type="nucleotide sequence ID" value="NZ_VOBQ01000012.1"/>
</dbReference>
<dbReference type="Pfam" id="PF10604">
    <property type="entry name" value="Polyketide_cyc2"/>
    <property type="match status" value="1"/>
</dbReference>
<organism evidence="1 2">
    <name type="scientific">Caenimonas sedimenti</name>
    <dbReference type="NCBI Taxonomy" id="2596921"/>
    <lineage>
        <taxon>Bacteria</taxon>
        <taxon>Pseudomonadati</taxon>
        <taxon>Pseudomonadota</taxon>
        <taxon>Betaproteobacteria</taxon>
        <taxon>Burkholderiales</taxon>
        <taxon>Comamonadaceae</taxon>
        <taxon>Caenimonas</taxon>
    </lineage>
</organism>
<dbReference type="Proteomes" id="UP000318199">
    <property type="component" value="Unassembled WGS sequence"/>
</dbReference>
<proteinExistence type="predicted"/>